<accession>A0ABW2XU09</accession>
<dbReference type="RefSeq" id="WP_131760470.1">
    <property type="nucleotide sequence ID" value="NZ_CAACUY010000117.1"/>
</dbReference>
<evidence type="ECO:0000313" key="3">
    <source>
        <dbReference type="Proteomes" id="UP001597063"/>
    </source>
</evidence>
<dbReference type="Proteomes" id="UP001597063">
    <property type="component" value="Unassembled WGS sequence"/>
</dbReference>
<protein>
    <recommendedName>
        <fullName evidence="1">Allene oxide cyclase barrel-like domain-containing protein</fullName>
    </recommendedName>
</protein>
<dbReference type="EMBL" id="JBHTGP010000013">
    <property type="protein sequence ID" value="MFD0688462.1"/>
    <property type="molecule type" value="Genomic_DNA"/>
</dbReference>
<organism evidence="2 3">
    <name type="scientific">Actinomadura fibrosa</name>
    <dbReference type="NCBI Taxonomy" id="111802"/>
    <lineage>
        <taxon>Bacteria</taxon>
        <taxon>Bacillati</taxon>
        <taxon>Actinomycetota</taxon>
        <taxon>Actinomycetes</taxon>
        <taxon>Streptosporangiales</taxon>
        <taxon>Thermomonosporaceae</taxon>
        <taxon>Actinomadura</taxon>
    </lineage>
</organism>
<keyword evidence="3" id="KW-1185">Reference proteome</keyword>
<evidence type="ECO:0000259" key="1">
    <source>
        <dbReference type="Pfam" id="PF18678"/>
    </source>
</evidence>
<name>A0ABW2XU09_9ACTN</name>
<proteinExistence type="predicted"/>
<dbReference type="InterPro" id="IPR041013">
    <property type="entry name" value="AOC-like"/>
</dbReference>
<comment type="caution">
    <text evidence="2">The sequence shown here is derived from an EMBL/GenBank/DDBJ whole genome shotgun (WGS) entry which is preliminary data.</text>
</comment>
<gene>
    <name evidence="2" type="ORF">ACFQZM_28480</name>
</gene>
<feature type="domain" description="Allene oxide cyclase barrel-like" evidence="1">
    <location>
        <begin position="32"/>
        <end position="138"/>
    </location>
</feature>
<dbReference type="Pfam" id="PF18678">
    <property type="entry name" value="AOC_like"/>
    <property type="match status" value="1"/>
</dbReference>
<evidence type="ECO:0000313" key="2">
    <source>
        <dbReference type="EMBL" id="MFD0688462.1"/>
    </source>
</evidence>
<reference evidence="3" key="1">
    <citation type="journal article" date="2019" name="Int. J. Syst. Evol. Microbiol.">
        <title>The Global Catalogue of Microorganisms (GCM) 10K type strain sequencing project: providing services to taxonomists for standard genome sequencing and annotation.</title>
        <authorList>
            <consortium name="The Broad Institute Genomics Platform"/>
            <consortium name="The Broad Institute Genome Sequencing Center for Infectious Disease"/>
            <person name="Wu L."/>
            <person name="Ma J."/>
        </authorList>
    </citation>
    <scope>NUCLEOTIDE SEQUENCE [LARGE SCALE GENOMIC DNA]</scope>
    <source>
        <strain evidence="3">JCM 9371</strain>
    </source>
</reference>
<sequence length="160" mass="17599">MPESRVDAPAPDRKVRQGTGTCVVLDELVERVVDLTYDNADGSELFIGLSSTYQDEVFDTAGALVGTATGTVEVVHVRPSDGHVFGRVRDRHRFTDGTVRLTGLFDMNEQMAVGKEIPLFATGLDGRYEGMEGVYWLTVAGSGPRLSDNHYTARMLLYRL</sequence>